<dbReference type="AlphaFoldDB" id="A0A9J6C095"/>
<dbReference type="Gene3D" id="2.30.29.30">
    <property type="entry name" value="Pleckstrin-homology domain (PH domain)/Phosphotyrosine-binding domain (PTB)"/>
    <property type="match status" value="1"/>
</dbReference>
<evidence type="ECO:0000256" key="3">
    <source>
        <dbReference type="ARBA" id="ARBA00023036"/>
    </source>
</evidence>
<dbReference type="EMBL" id="JADBJN010000002">
    <property type="protein sequence ID" value="KAG5675487.1"/>
    <property type="molecule type" value="Genomic_DNA"/>
</dbReference>
<evidence type="ECO:0000313" key="6">
    <source>
        <dbReference type="EMBL" id="KAG5675487.1"/>
    </source>
</evidence>
<dbReference type="InterPro" id="IPR011989">
    <property type="entry name" value="ARM-like"/>
</dbReference>
<dbReference type="Proteomes" id="UP001107558">
    <property type="component" value="Chromosome 2"/>
</dbReference>
<dbReference type="SUPFAM" id="SSF50729">
    <property type="entry name" value="PH domain-like"/>
    <property type="match status" value="1"/>
</dbReference>
<protein>
    <recommendedName>
        <fullName evidence="5">ELMO domain-containing protein</fullName>
    </recommendedName>
</protein>
<gene>
    <name evidence="6" type="ORF">PVAND_005387</name>
</gene>
<dbReference type="SUPFAM" id="SSF48371">
    <property type="entry name" value="ARM repeat"/>
    <property type="match status" value="1"/>
</dbReference>
<dbReference type="InterPro" id="IPR011993">
    <property type="entry name" value="PH-like_dom_sf"/>
</dbReference>
<comment type="function">
    <text evidence="4">Involved in cytoskeletal rearrangements required for phagocytosis of apoptotic cells and cell motility. Acts in association with DOCK1 and CRK. Was initially proposed to be required in complex with DOCK1 to activate Rac Rho small GTPases. May enhance the guanine nucleotide exchange factor (GEF) activity of DOCK1.</text>
</comment>
<dbReference type="PANTHER" id="PTHR12771">
    <property type="entry name" value="ENGULFMENT AND CELL MOTILITY"/>
    <property type="match status" value="1"/>
</dbReference>
<dbReference type="Pfam" id="PF11841">
    <property type="entry name" value="ELMO_ARM"/>
    <property type="match status" value="1"/>
</dbReference>
<evidence type="ECO:0000256" key="1">
    <source>
        <dbReference type="ARBA" id="ARBA00022703"/>
    </source>
</evidence>
<dbReference type="GO" id="GO:0017124">
    <property type="term" value="F:SH3 domain binding"/>
    <property type="evidence" value="ECO:0007669"/>
    <property type="project" value="UniProtKB-KW"/>
</dbReference>
<dbReference type="GO" id="GO:0048870">
    <property type="term" value="P:cell motility"/>
    <property type="evidence" value="ECO:0007669"/>
    <property type="project" value="TreeGrafter"/>
</dbReference>
<sequence>MLPSRMPAVRDASIVKIAVEALAAGFLPQLIEFDQRQPLTSIINDICNSWNIEDSHNYSLKFTEQSNKGYVTEKNRCGVKNGTVLKLNYSATKTVTDFLEIFRNGSVIEQAKCLQKLASLSSDITFAIEFINKSGLDLLIKMIEDEKCIGERLEYALRSFGELMDHGTVSWEILSDAFVNRNIAAISNSSNSPHPIPPHLIASSLSILENVVQNSSRYALVERSVTFDTLLKLLREQNPNIQQNTIALINALFMRADEAKRKIIASTFSTKQYRSTLLDSCVLNAQIGKEMTHQLSVLQSLTLGMLEPRMNDRNVDADAQEKIKELRRIAFENESVENDSATAQRNKGPQQQQHYKKLGFKYDVNPAQDFMESSLLALDCMIYFARNQTQMYTKVVHENSCRSDEYECPFGRTSIELVKLLCDILKIGDDSFSNRDQFHPMFFTHDHPFEEFFCVCCVALNRTWKDMQAKNEDFSKVIDVVREQIIKSLETRPRDFESFRQKMAEFSYAKITELRYQKWVDRKECESTASAIIALKEKLRPEIMSIIREQRLGFLVEGTKFSKFNRGVRAKDKFWYVRLSSNYKVLHYGDCDEKTVPLHEELKNELRVSDMRQLLKNKDCPHVKEIKKLTTLFSIVYEDNSESKTLDLVAPDEISFNYWVDGIACLLGLPMESKQMKEDFETLLSIEIKLRLLDTEGVDISKEAPEIPPEPEDYEFNFEG</sequence>
<organism evidence="6 7">
    <name type="scientific">Polypedilum vanderplanki</name>
    <name type="common">Sleeping chironomid midge</name>
    <dbReference type="NCBI Taxonomy" id="319348"/>
    <lineage>
        <taxon>Eukaryota</taxon>
        <taxon>Metazoa</taxon>
        <taxon>Ecdysozoa</taxon>
        <taxon>Arthropoda</taxon>
        <taxon>Hexapoda</taxon>
        <taxon>Insecta</taxon>
        <taxon>Pterygota</taxon>
        <taxon>Neoptera</taxon>
        <taxon>Endopterygota</taxon>
        <taxon>Diptera</taxon>
        <taxon>Nematocera</taxon>
        <taxon>Chironomoidea</taxon>
        <taxon>Chironomidae</taxon>
        <taxon>Chironominae</taxon>
        <taxon>Polypedilum</taxon>
        <taxon>Polypedilum</taxon>
    </lineage>
</organism>
<evidence type="ECO:0000259" key="5">
    <source>
        <dbReference type="PROSITE" id="PS51335"/>
    </source>
</evidence>
<name>A0A9J6C095_POLVA</name>
<dbReference type="InterPro" id="IPR006816">
    <property type="entry name" value="ELMO_dom"/>
</dbReference>
<evidence type="ECO:0000256" key="2">
    <source>
        <dbReference type="ARBA" id="ARBA00022907"/>
    </source>
</evidence>
<proteinExistence type="predicted"/>
<dbReference type="GO" id="GO:0007015">
    <property type="term" value="P:actin filament organization"/>
    <property type="evidence" value="ECO:0007669"/>
    <property type="project" value="TreeGrafter"/>
</dbReference>
<dbReference type="Pfam" id="PF16457">
    <property type="entry name" value="PH_12"/>
    <property type="match status" value="1"/>
</dbReference>
<dbReference type="InterPro" id="IPR024574">
    <property type="entry name" value="ELMO_ARM"/>
</dbReference>
<accession>A0A9J6C095</accession>
<evidence type="ECO:0000313" key="7">
    <source>
        <dbReference type="Proteomes" id="UP001107558"/>
    </source>
</evidence>
<keyword evidence="3" id="KW-0729">SH3-binding</keyword>
<dbReference type="Gene3D" id="1.25.10.10">
    <property type="entry name" value="Leucine-rich Repeat Variant"/>
    <property type="match status" value="1"/>
</dbReference>
<dbReference type="PROSITE" id="PS51335">
    <property type="entry name" value="ELMO"/>
    <property type="match status" value="1"/>
</dbReference>
<evidence type="ECO:0000256" key="4">
    <source>
        <dbReference type="ARBA" id="ARBA00024863"/>
    </source>
</evidence>
<dbReference type="GO" id="GO:0006915">
    <property type="term" value="P:apoptotic process"/>
    <property type="evidence" value="ECO:0007669"/>
    <property type="project" value="UniProtKB-KW"/>
</dbReference>
<dbReference type="InterPro" id="IPR001849">
    <property type="entry name" value="PH_domain"/>
</dbReference>
<dbReference type="PANTHER" id="PTHR12771:SF56">
    <property type="entry name" value="CED-12"/>
    <property type="match status" value="1"/>
</dbReference>
<dbReference type="GO" id="GO:0005886">
    <property type="term" value="C:plasma membrane"/>
    <property type="evidence" value="ECO:0007669"/>
    <property type="project" value="TreeGrafter"/>
</dbReference>
<dbReference type="InterPro" id="IPR050868">
    <property type="entry name" value="ELMO_domain-containing"/>
</dbReference>
<keyword evidence="1" id="KW-0053">Apoptosis</keyword>
<feature type="domain" description="ELMO" evidence="5">
    <location>
        <begin position="318"/>
        <end position="489"/>
    </location>
</feature>
<dbReference type="OrthoDB" id="28413at2759"/>
<reference evidence="6" key="1">
    <citation type="submission" date="2021-03" db="EMBL/GenBank/DDBJ databases">
        <title>Chromosome level genome of the anhydrobiotic midge Polypedilum vanderplanki.</title>
        <authorList>
            <person name="Yoshida Y."/>
            <person name="Kikawada T."/>
            <person name="Gusev O."/>
        </authorList>
    </citation>
    <scope>NUCLEOTIDE SEQUENCE</scope>
    <source>
        <strain evidence="6">NIAS01</strain>
        <tissue evidence="6">Whole body or cell culture</tissue>
    </source>
</reference>
<dbReference type="InterPro" id="IPR016024">
    <property type="entry name" value="ARM-type_fold"/>
</dbReference>
<dbReference type="Pfam" id="PF04727">
    <property type="entry name" value="ELMO_CED12"/>
    <property type="match status" value="1"/>
</dbReference>
<keyword evidence="2" id="KW-0581">Phagocytosis</keyword>
<comment type="caution">
    <text evidence="6">The sequence shown here is derived from an EMBL/GenBank/DDBJ whole genome shotgun (WGS) entry which is preliminary data.</text>
</comment>
<keyword evidence="7" id="KW-1185">Reference proteome</keyword>
<dbReference type="GO" id="GO:0006909">
    <property type="term" value="P:phagocytosis"/>
    <property type="evidence" value="ECO:0007669"/>
    <property type="project" value="UniProtKB-KW"/>
</dbReference>
<dbReference type="Gene3D" id="6.10.250.810">
    <property type="match status" value="1"/>
</dbReference>